<keyword evidence="4" id="KW-1185">Reference proteome</keyword>
<organism evidence="3 4">
    <name type="scientific">Clavelina lepadiformis</name>
    <name type="common">Light-bulb sea squirt</name>
    <name type="synonym">Ascidia lepadiformis</name>
    <dbReference type="NCBI Taxonomy" id="159417"/>
    <lineage>
        <taxon>Eukaryota</taxon>
        <taxon>Metazoa</taxon>
        <taxon>Chordata</taxon>
        <taxon>Tunicata</taxon>
        <taxon>Ascidiacea</taxon>
        <taxon>Aplousobranchia</taxon>
        <taxon>Clavelinidae</taxon>
        <taxon>Clavelina</taxon>
    </lineage>
</organism>
<dbReference type="PANTHER" id="PTHR43084">
    <property type="entry name" value="PERSULFIDE DIOXYGENASE ETHE1"/>
    <property type="match status" value="1"/>
</dbReference>
<dbReference type="Pfam" id="PF00753">
    <property type="entry name" value="Lactamase_B"/>
    <property type="match status" value="2"/>
</dbReference>
<protein>
    <recommendedName>
        <fullName evidence="2">Metallo-beta-lactamase domain-containing protein</fullName>
    </recommendedName>
</protein>
<evidence type="ECO:0000313" key="3">
    <source>
        <dbReference type="EMBL" id="CAK8695721.1"/>
    </source>
</evidence>
<evidence type="ECO:0000313" key="4">
    <source>
        <dbReference type="Proteomes" id="UP001642483"/>
    </source>
</evidence>
<accession>A0ABP0GVG3</accession>
<name>A0ABP0GVG3_CLALP</name>
<dbReference type="SMART" id="SM00849">
    <property type="entry name" value="Lactamase_B"/>
    <property type="match status" value="1"/>
</dbReference>
<gene>
    <name evidence="3" type="ORF">CVLEPA_LOCUS28951</name>
</gene>
<sequence length="240" mass="26771">MASVRNLLVFRQLFHKETSTYTYLLACKQTMKAVLIDPVLDCVERDLKLLRELGVQLVYGINTHVHADHITGTGKLKQALPDCKSVLGSKSGGRADIFVDQSERLKFGNLMLECRSTPGHTNGCTTFVLHDRAMAFTGDALLVRGCGRTDFQQGSPSTLYESVHSQILSLPKHYKLYPAHDYKGFSVTTVEEELAHNTRLTKSKEEFIKIMDNLNLPYPKRIDESLPANLICGVTDPVSS</sequence>
<dbReference type="SUPFAM" id="SSF56281">
    <property type="entry name" value="Metallo-hydrolase/oxidoreductase"/>
    <property type="match status" value="1"/>
</dbReference>
<comment type="caution">
    <text evidence="3">The sequence shown here is derived from an EMBL/GenBank/DDBJ whole genome shotgun (WGS) entry which is preliminary data.</text>
</comment>
<dbReference type="Gene3D" id="3.60.15.10">
    <property type="entry name" value="Ribonuclease Z/Hydroxyacylglutathione hydrolase-like"/>
    <property type="match status" value="1"/>
</dbReference>
<dbReference type="PANTHER" id="PTHR43084:SF1">
    <property type="entry name" value="PERSULFIDE DIOXYGENASE ETHE1, MITOCHONDRIAL"/>
    <property type="match status" value="1"/>
</dbReference>
<evidence type="ECO:0000256" key="1">
    <source>
        <dbReference type="ARBA" id="ARBA00022723"/>
    </source>
</evidence>
<dbReference type="InterPro" id="IPR051682">
    <property type="entry name" value="Mito_Persulfide_Diox"/>
</dbReference>
<keyword evidence="1" id="KW-0479">Metal-binding</keyword>
<feature type="domain" description="Metallo-beta-lactamase" evidence="2">
    <location>
        <begin position="19"/>
        <end position="180"/>
    </location>
</feature>
<evidence type="ECO:0000259" key="2">
    <source>
        <dbReference type="SMART" id="SM00849"/>
    </source>
</evidence>
<dbReference type="CDD" id="cd07724">
    <property type="entry name" value="POD-like_MBL-fold"/>
    <property type="match status" value="1"/>
</dbReference>
<dbReference type="EMBL" id="CAWYQH010000152">
    <property type="protein sequence ID" value="CAK8695721.1"/>
    <property type="molecule type" value="Genomic_DNA"/>
</dbReference>
<dbReference type="Proteomes" id="UP001642483">
    <property type="component" value="Unassembled WGS sequence"/>
</dbReference>
<dbReference type="InterPro" id="IPR036866">
    <property type="entry name" value="RibonucZ/Hydroxyglut_hydro"/>
</dbReference>
<reference evidence="3 4" key="1">
    <citation type="submission" date="2024-02" db="EMBL/GenBank/DDBJ databases">
        <authorList>
            <person name="Daric V."/>
            <person name="Darras S."/>
        </authorList>
    </citation>
    <scope>NUCLEOTIDE SEQUENCE [LARGE SCALE GENOMIC DNA]</scope>
</reference>
<dbReference type="InterPro" id="IPR001279">
    <property type="entry name" value="Metallo-B-lactamas"/>
</dbReference>
<dbReference type="InterPro" id="IPR044528">
    <property type="entry name" value="POD-like_MBL-fold"/>
</dbReference>
<proteinExistence type="predicted"/>